<gene>
    <name evidence="2" type="ORF">DKT75_05480</name>
</gene>
<dbReference type="InterPro" id="IPR029045">
    <property type="entry name" value="ClpP/crotonase-like_dom_sf"/>
</dbReference>
<comment type="caution">
    <text evidence="2">The sequence shown here is derived from an EMBL/GenBank/DDBJ whole genome shotgun (WGS) entry which is preliminary data.</text>
</comment>
<dbReference type="Gene3D" id="3.90.226.10">
    <property type="entry name" value="2-enoyl-CoA Hydratase, Chain A, domain 1"/>
    <property type="match status" value="1"/>
</dbReference>
<protein>
    <submittedName>
        <fullName evidence="2">Uncharacterized protein</fullName>
    </submittedName>
</protein>
<keyword evidence="3" id="KW-1185">Reference proteome</keyword>
<accession>A0A317CH84</accession>
<proteinExistence type="predicted"/>
<reference evidence="2 3" key="1">
    <citation type="submission" date="2018-05" db="EMBL/GenBank/DDBJ databases">
        <title>Leucothrix arctica sp. nov., isolated from Arctic seawater.</title>
        <authorList>
            <person name="Choi A."/>
            <person name="Baek K."/>
        </authorList>
    </citation>
    <scope>NUCLEOTIDE SEQUENCE [LARGE SCALE GENOMIC DNA]</scope>
    <source>
        <strain evidence="2 3">IMCC9719</strain>
    </source>
</reference>
<name>A0A317CH84_9GAMM</name>
<keyword evidence="1" id="KW-0732">Signal</keyword>
<dbReference type="OrthoDB" id="5936191at2"/>
<dbReference type="Proteomes" id="UP000245506">
    <property type="component" value="Unassembled WGS sequence"/>
</dbReference>
<dbReference type="RefSeq" id="WP_109822422.1">
    <property type="nucleotide sequence ID" value="NZ_QGKL01000016.1"/>
</dbReference>
<feature type="chain" id="PRO_5016233712" evidence="1">
    <location>
        <begin position="21"/>
        <end position="446"/>
    </location>
</feature>
<dbReference type="SUPFAM" id="SSF52096">
    <property type="entry name" value="ClpP/crotonase"/>
    <property type="match status" value="1"/>
</dbReference>
<sequence>MAYKLFFTFFILLILSPLQANSLILNECYEKNIYKGNILNDVKDYSGAVVFYKNAYQCAKERKQKISSLASLSAAEFSKGNKDLSKNYLLILLDLSPNNKWAEKFASDKNISLVESKADDELISENSGGIYFKRNKETALLDLPQSIYVKGVISKDMLINLKKTISSNNIKSAIVYFDSPGGDLLAGMGIGRLIRNYGFSTGISVNASVSEYRESSCFSACVLAYSGGVYRSLSSGGRVGVHRFSKELSSKNDLDLAQVVSAKIIKYLLDMGIDVQLFDRMSNTSKDSIDIISKKDASILKLVNSNGEQKSWTIESLKGKGILYLKGVQRTWRGVGKLLFTCDSKDLIYATAMYSKGNIIPSGEFILEIDNKKFDIDGEIMTDKDNYIVIFKPSIEQYKLISRGSKVSFSILALNPDFFYGFSLAVNKENSLVSDYMGRCIRLSDK</sequence>
<evidence type="ECO:0000256" key="1">
    <source>
        <dbReference type="SAM" id="SignalP"/>
    </source>
</evidence>
<organism evidence="2 3">
    <name type="scientific">Leucothrix arctica</name>
    <dbReference type="NCBI Taxonomy" id="1481894"/>
    <lineage>
        <taxon>Bacteria</taxon>
        <taxon>Pseudomonadati</taxon>
        <taxon>Pseudomonadota</taxon>
        <taxon>Gammaproteobacteria</taxon>
        <taxon>Thiotrichales</taxon>
        <taxon>Thiotrichaceae</taxon>
        <taxon>Leucothrix</taxon>
    </lineage>
</organism>
<dbReference type="EMBL" id="QGKL01000016">
    <property type="protein sequence ID" value="PWQ97916.1"/>
    <property type="molecule type" value="Genomic_DNA"/>
</dbReference>
<evidence type="ECO:0000313" key="2">
    <source>
        <dbReference type="EMBL" id="PWQ97916.1"/>
    </source>
</evidence>
<evidence type="ECO:0000313" key="3">
    <source>
        <dbReference type="Proteomes" id="UP000245506"/>
    </source>
</evidence>
<dbReference type="AlphaFoldDB" id="A0A317CH84"/>
<feature type="signal peptide" evidence="1">
    <location>
        <begin position="1"/>
        <end position="20"/>
    </location>
</feature>